<organism evidence="4 5">
    <name type="scientific">Heterostelium pallidum (strain ATCC 26659 / Pp 5 / PN500)</name>
    <name type="common">Cellular slime mold</name>
    <name type="synonym">Polysphondylium pallidum</name>
    <dbReference type="NCBI Taxonomy" id="670386"/>
    <lineage>
        <taxon>Eukaryota</taxon>
        <taxon>Amoebozoa</taxon>
        <taxon>Evosea</taxon>
        <taxon>Eumycetozoa</taxon>
        <taxon>Dictyostelia</taxon>
        <taxon>Acytosteliales</taxon>
        <taxon>Acytosteliaceae</taxon>
        <taxon>Heterostelium</taxon>
    </lineage>
</organism>
<dbReference type="Proteomes" id="UP000001396">
    <property type="component" value="Unassembled WGS sequence"/>
</dbReference>
<evidence type="ECO:0000313" key="4">
    <source>
        <dbReference type="EMBL" id="EFA78028.1"/>
    </source>
</evidence>
<evidence type="ECO:0000256" key="1">
    <source>
        <dbReference type="ARBA" id="ARBA00001968"/>
    </source>
</evidence>
<evidence type="ECO:0000259" key="3">
    <source>
        <dbReference type="Pfam" id="PF13359"/>
    </source>
</evidence>
<evidence type="ECO:0000256" key="2">
    <source>
        <dbReference type="ARBA" id="ARBA00022723"/>
    </source>
</evidence>
<dbReference type="PANTHER" id="PTHR32134">
    <property type="entry name" value="FNIP REPEAT-CONTAINING PROTEIN"/>
    <property type="match status" value="1"/>
</dbReference>
<reference evidence="4 5" key="1">
    <citation type="journal article" date="2011" name="Genome Res.">
        <title>Phylogeny-wide analysis of social amoeba genomes highlights ancient origins for complex intercellular communication.</title>
        <authorList>
            <person name="Heidel A.J."/>
            <person name="Lawal H.M."/>
            <person name="Felder M."/>
            <person name="Schilde C."/>
            <person name="Helps N.R."/>
            <person name="Tunggal B."/>
            <person name="Rivero F."/>
            <person name="John U."/>
            <person name="Schleicher M."/>
            <person name="Eichinger L."/>
            <person name="Platzer M."/>
            <person name="Noegel A.A."/>
            <person name="Schaap P."/>
            <person name="Gloeckner G."/>
        </authorList>
    </citation>
    <scope>NUCLEOTIDE SEQUENCE [LARGE SCALE GENOMIC DNA]</scope>
    <source>
        <strain evidence="5">ATCC 26659 / Pp 5 / PN500</strain>
    </source>
</reference>
<evidence type="ECO:0000313" key="5">
    <source>
        <dbReference type="Proteomes" id="UP000001396"/>
    </source>
</evidence>
<feature type="domain" description="DDE Tnp4" evidence="3">
    <location>
        <begin position="143"/>
        <end position="293"/>
    </location>
</feature>
<protein>
    <recommendedName>
        <fullName evidence="3">DDE Tnp4 domain-containing protein</fullName>
    </recommendedName>
</protein>
<name>D3BJE8_HETP5</name>
<dbReference type="Pfam" id="PF13359">
    <property type="entry name" value="DDE_Tnp_4"/>
    <property type="match status" value="1"/>
</dbReference>
<dbReference type="PANTHER" id="PTHR32134:SF92">
    <property type="entry name" value="FNIP REPEAT-CONTAINING PROTEIN"/>
    <property type="match status" value="1"/>
</dbReference>
<dbReference type="InterPro" id="IPR051251">
    <property type="entry name" value="STK_FNIP-Repeat"/>
</dbReference>
<dbReference type="InParanoid" id="D3BJE8"/>
<dbReference type="GeneID" id="31364152"/>
<keyword evidence="2" id="KW-0479">Metal-binding</keyword>
<accession>D3BJE8</accession>
<proteinExistence type="predicted"/>
<comment type="cofactor">
    <cofactor evidence="1">
        <name>a divalent metal cation</name>
        <dbReference type="ChEBI" id="CHEBI:60240"/>
    </cofactor>
</comment>
<dbReference type="AlphaFoldDB" id="D3BJE8"/>
<sequence>MPAKKNVCVWFQAKNYVNDEYYYRYKFYLSTLEIYCGVSKTTFDHLYSMIKDHFQIQEKHLLWFLVYLRQYNSLDIHAVNFGVSVRTFKTWVDNCFVAFNIVLKNKLKEDVLLNPNILDNLVIKEYSFGSGDAIQTKLVNCAVDTTLLQIPKPIDGYLYKSLYCTKHKIHGYKYEAVVGLKGELLSLRGPFPGSQHDASIYSSIGNEIDHLLSPSYWMLGDKGYIGGNRIFAPNKKLSRKEPSIRNPNKTMKVKVPFTPEQKAENSFINSNRAVVENYFGRIKKFHCLKRHGGAQKKNWIWLSCYVYDNIDRICFSLVCKRWYNERDKYLIFNSDRIKLFALNSTDTKKNHKHFKLPSYNNIFKKSIQSKTVSSLFVGDRDYRNCDYYFFNDIRKLNSIPNNVSNIEIGIAYELFEDDLKYLYQLISESQSVTMLKGCSTLKYGLPKSIKTIRFSNFNEPLIKESLPNSIEELLFNSDFKQEILPGLLPEGLSKLIIYSCSSYQYEIRPGVLPVSLLEFAIHNYHYEIHPGVLPASLLKFTFNRCQGEIRPGALPDGLLECHLNYYEFEIKPGVLPNGLLEFSLESNNYRYEMQPGVLPLSLECLSLNSHPSEDQLPPTLGDQQYPVATCLPISWLQAISSLPNLQNLYVYFSYDVNEDTILNLEYLPPTLEYLAYLLPRTILKGTMPTSLKSIDLDECQFKIDEIFPETLQYQLEMFQYRNKIIHSIPSNVKIETLSMTGNSSEPMITLPSGVENIYLSLDWTNSGEKIIDFGGDGNTDQPCSLRKVAFSQFDNGTPQVKLPNTVEFLDLGFNYLNDNILQWVPSSYSHILKNTKMVFIFICLFASEVGWSWEVPGLVVPDEFEFV</sequence>
<gene>
    <name evidence="4" type="ORF">PPL_08673</name>
</gene>
<comment type="caution">
    <text evidence="4">The sequence shown here is derived from an EMBL/GenBank/DDBJ whole genome shotgun (WGS) entry which is preliminary data.</text>
</comment>
<dbReference type="InterPro" id="IPR027806">
    <property type="entry name" value="HARBI1_dom"/>
</dbReference>
<keyword evidence="5" id="KW-1185">Reference proteome</keyword>
<dbReference type="FunCoup" id="D3BJE8">
    <property type="interactions" value="38"/>
</dbReference>
<dbReference type="InterPro" id="IPR008615">
    <property type="entry name" value="FNIP"/>
</dbReference>
<dbReference type="Pfam" id="PF05725">
    <property type="entry name" value="FNIP"/>
    <property type="match status" value="1"/>
</dbReference>
<dbReference type="EMBL" id="ADBJ01000038">
    <property type="protein sequence ID" value="EFA78028.1"/>
    <property type="molecule type" value="Genomic_DNA"/>
</dbReference>
<dbReference type="RefSeq" id="XP_020430156.1">
    <property type="nucleotide sequence ID" value="XM_020579481.1"/>
</dbReference>
<dbReference type="GO" id="GO:0046872">
    <property type="term" value="F:metal ion binding"/>
    <property type="evidence" value="ECO:0007669"/>
    <property type="project" value="UniProtKB-KW"/>
</dbReference>